<dbReference type="GO" id="GO:0005634">
    <property type="term" value="C:nucleus"/>
    <property type="evidence" value="ECO:0007669"/>
    <property type="project" value="UniProtKB-SubCell"/>
</dbReference>
<comment type="subcellular location">
    <subcellularLocation>
        <location evidence="1">Nucleus</location>
    </subcellularLocation>
</comment>
<dbReference type="PROSITE" id="PS50811">
    <property type="entry name" value="WRKY"/>
    <property type="match status" value="1"/>
</dbReference>
<evidence type="ECO:0000313" key="9">
    <source>
        <dbReference type="EMBL" id="KAK1378150.1"/>
    </source>
</evidence>
<sequence>MENVSNWEKSTIANELIQGMEVARQLKFHLSSSTSSLETQQRLLQRILSSYDNALLLLNWSESSAVQPQAVQAMVSVPQSPISTDRSPGGSKDHHQDVSKKRKALPTWKDQVRTYSENGAESSADDGYSWRKYGQKDILGAIYPRSYYRCTYRNTQTCYATKQVQRSDNDPTIFEITYKGKHTCLQASNSVPPATPENQELKHDDNHHHHHQQHQPPPNDVLVNFKSNLRVETEDFKNKEASNSFSFAYGIENLTSDGQPSSFSQLVNENLMANFSPTFISPATSGSSYFSVSPYQMNSFAQFPECDHNEIISANTSTTNSPILDLDFQIDHVDLDPTFPFDTPGFF</sequence>
<proteinExistence type="inferred from homology"/>
<dbReference type="GO" id="GO:0003700">
    <property type="term" value="F:DNA-binding transcription factor activity"/>
    <property type="evidence" value="ECO:0007669"/>
    <property type="project" value="InterPro"/>
</dbReference>
<dbReference type="InterPro" id="IPR044810">
    <property type="entry name" value="WRKY_plant"/>
</dbReference>
<keyword evidence="3" id="KW-0238">DNA-binding</keyword>
<dbReference type="Proteomes" id="UP001237642">
    <property type="component" value="Unassembled WGS sequence"/>
</dbReference>
<feature type="region of interest" description="Disordered" evidence="7">
    <location>
        <begin position="79"/>
        <end position="127"/>
    </location>
</feature>
<name>A0AAD8MJ99_9APIA</name>
<feature type="region of interest" description="Disordered" evidence="7">
    <location>
        <begin position="190"/>
        <end position="220"/>
    </location>
</feature>
<dbReference type="FunFam" id="2.20.25.80:FF:000009">
    <property type="entry name" value="WRKY transcription factor 53"/>
    <property type="match status" value="1"/>
</dbReference>
<evidence type="ECO:0000256" key="2">
    <source>
        <dbReference type="ARBA" id="ARBA00023015"/>
    </source>
</evidence>
<reference evidence="9" key="1">
    <citation type="submission" date="2023-02" db="EMBL/GenBank/DDBJ databases">
        <title>Genome of toxic invasive species Heracleum sosnowskyi carries increased number of genes despite the absence of recent whole-genome duplications.</title>
        <authorList>
            <person name="Schelkunov M."/>
            <person name="Shtratnikova V."/>
            <person name="Makarenko M."/>
            <person name="Klepikova A."/>
            <person name="Omelchenko D."/>
            <person name="Novikova G."/>
            <person name="Obukhova E."/>
            <person name="Bogdanov V."/>
            <person name="Penin A."/>
            <person name="Logacheva M."/>
        </authorList>
    </citation>
    <scope>NUCLEOTIDE SEQUENCE</scope>
    <source>
        <strain evidence="9">Hsosn_3</strain>
        <tissue evidence="9">Leaf</tissue>
    </source>
</reference>
<dbReference type="Gene3D" id="2.20.25.80">
    <property type="entry name" value="WRKY domain"/>
    <property type="match status" value="1"/>
</dbReference>
<dbReference type="InterPro" id="IPR036576">
    <property type="entry name" value="WRKY_dom_sf"/>
</dbReference>
<dbReference type="SUPFAM" id="SSF118290">
    <property type="entry name" value="WRKY DNA-binding domain"/>
    <property type="match status" value="1"/>
</dbReference>
<keyword evidence="2" id="KW-0805">Transcription regulation</keyword>
<dbReference type="PANTHER" id="PTHR32096:SF36">
    <property type="entry name" value="WRKY TRANSCRIPTION FACTOR 41-RELATED"/>
    <property type="match status" value="1"/>
</dbReference>
<keyword evidence="5" id="KW-0539">Nucleus</keyword>
<dbReference type="GO" id="GO:0010193">
    <property type="term" value="P:response to ozone"/>
    <property type="evidence" value="ECO:0007669"/>
    <property type="project" value="UniProtKB-ARBA"/>
</dbReference>
<dbReference type="Pfam" id="PF03106">
    <property type="entry name" value="WRKY"/>
    <property type="match status" value="1"/>
</dbReference>
<dbReference type="SMART" id="SM00774">
    <property type="entry name" value="WRKY"/>
    <property type="match status" value="1"/>
</dbReference>
<evidence type="ECO:0000256" key="3">
    <source>
        <dbReference type="ARBA" id="ARBA00023125"/>
    </source>
</evidence>
<accession>A0AAD8MJ99</accession>
<dbReference type="AlphaFoldDB" id="A0AAD8MJ99"/>
<organism evidence="9 10">
    <name type="scientific">Heracleum sosnowskyi</name>
    <dbReference type="NCBI Taxonomy" id="360622"/>
    <lineage>
        <taxon>Eukaryota</taxon>
        <taxon>Viridiplantae</taxon>
        <taxon>Streptophyta</taxon>
        <taxon>Embryophyta</taxon>
        <taxon>Tracheophyta</taxon>
        <taxon>Spermatophyta</taxon>
        <taxon>Magnoliopsida</taxon>
        <taxon>eudicotyledons</taxon>
        <taxon>Gunneridae</taxon>
        <taxon>Pentapetalae</taxon>
        <taxon>asterids</taxon>
        <taxon>campanulids</taxon>
        <taxon>Apiales</taxon>
        <taxon>Apiaceae</taxon>
        <taxon>Apioideae</taxon>
        <taxon>apioid superclade</taxon>
        <taxon>Tordylieae</taxon>
        <taxon>Tordyliinae</taxon>
        <taxon>Heracleum</taxon>
    </lineage>
</organism>
<evidence type="ECO:0000259" key="8">
    <source>
        <dbReference type="PROSITE" id="PS50811"/>
    </source>
</evidence>
<evidence type="ECO:0000256" key="5">
    <source>
        <dbReference type="ARBA" id="ARBA00023242"/>
    </source>
</evidence>
<comment type="similarity">
    <text evidence="6">Belongs to the WRKY group III family.</text>
</comment>
<dbReference type="GO" id="GO:0009751">
    <property type="term" value="P:response to salicylic acid"/>
    <property type="evidence" value="ECO:0007669"/>
    <property type="project" value="UniProtKB-ARBA"/>
</dbReference>
<evidence type="ECO:0000256" key="4">
    <source>
        <dbReference type="ARBA" id="ARBA00023163"/>
    </source>
</evidence>
<reference evidence="9" key="2">
    <citation type="submission" date="2023-05" db="EMBL/GenBank/DDBJ databases">
        <authorList>
            <person name="Schelkunov M.I."/>
        </authorList>
    </citation>
    <scope>NUCLEOTIDE SEQUENCE</scope>
    <source>
        <strain evidence="9">Hsosn_3</strain>
        <tissue evidence="9">Leaf</tissue>
    </source>
</reference>
<gene>
    <name evidence="9" type="ORF">POM88_024894</name>
</gene>
<feature type="domain" description="WRKY" evidence="8">
    <location>
        <begin position="119"/>
        <end position="182"/>
    </location>
</feature>
<evidence type="ECO:0000256" key="6">
    <source>
        <dbReference type="ARBA" id="ARBA00060850"/>
    </source>
</evidence>
<dbReference type="PANTHER" id="PTHR32096">
    <property type="entry name" value="WRKY TRANSCRIPTION FACTOR 30-RELATED-RELATED"/>
    <property type="match status" value="1"/>
</dbReference>
<comment type="caution">
    <text evidence="9">The sequence shown here is derived from an EMBL/GenBank/DDBJ whole genome shotgun (WGS) entry which is preliminary data.</text>
</comment>
<dbReference type="GO" id="GO:0000976">
    <property type="term" value="F:transcription cis-regulatory region binding"/>
    <property type="evidence" value="ECO:0007669"/>
    <property type="project" value="TreeGrafter"/>
</dbReference>
<evidence type="ECO:0000313" key="10">
    <source>
        <dbReference type="Proteomes" id="UP001237642"/>
    </source>
</evidence>
<keyword evidence="4" id="KW-0804">Transcription</keyword>
<evidence type="ECO:0000256" key="1">
    <source>
        <dbReference type="ARBA" id="ARBA00004123"/>
    </source>
</evidence>
<dbReference type="GO" id="GO:0042542">
    <property type="term" value="P:response to hydrogen peroxide"/>
    <property type="evidence" value="ECO:0007669"/>
    <property type="project" value="UniProtKB-ARBA"/>
</dbReference>
<evidence type="ECO:0000256" key="7">
    <source>
        <dbReference type="SAM" id="MobiDB-lite"/>
    </source>
</evidence>
<dbReference type="GO" id="GO:0010150">
    <property type="term" value="P:leaf senescence"/>
    <property type="evidence" value="ECO:0007669"/>
    <property type="project" value="UniProtKB-ARBA"/>
</dbReference>
<dbReference type="EMBL" id="JAUIZM010000006">
    <property type="protein sequence ID" value="KAK1378150.1"/>
    <property type="molecule type" value="Genomic_DNA"/>
</dbReference>
<keyword evidence="10" id="KW-1185">Reference proteome</keyword>
<protein>
    <submittedName>
        <fullName evidence="9">WRKY domain-containing protein</fullName>
    </submittedName>
</protein>
<dbReference type="InterPro" id="IPR003657">
    <property type="entry name" value="WRKY_dom"/>
</dbReference>